<dbReference type="Proteomes" id="UP000693738">
    <property type="component" value="Unassembled WGS sequence"/>
</dbReference>
<dbReference type="EMBL" id="CAJSTJ010000022">
    <property type="protein sequence ID" value="CAG7554603.1"/>
    <property type="molecule type" value="Genomic_DNA"/>
</dbReference>
<proteinExistence type="predicted"/>
<reference evidence="2" key="1">
    <citation type="submission" date="2021-05" db="EMBL/GenBank/DDBJ databases">
        <authorList>
            <person name="Khan N."/>
        </authorList>
    </citation>
    <scope>NUCLEOTIDE SEQUENCE</scope>
</reference>
<organism evidence="2 3">
    <name type="scientific">Fusarium equiseti</name>
    <name type="common">Fusarium scirpi</name>
    <dbReference type="NCBI Taxonomy" id="61235"/>
    <lineage>
        <taxon>Eukaryota</taxon>
        <taxon>Fungi</taxon>
        <taxon>Dikarya</taxon>
        <taxon>Ascomycota</taxon>
        <taxon>Pezizomycotina</taxon>
        <taxon>Sordariomycetes</taxon>
        <taxon>Hypocreomycetidae</taxon>
        <taxon>Hypocreales</taxon>
        <taxon>Nectriaceae</taxon>
        <taxon>Fusarium</taxon>
        <taxon>Fusarium incarnatum-equiseti species complex</taxon>
    </lineage>
</organism>
<name>A0A8J2N8N3_FUSEQ</name>
<accession>A0A8J2N8N3</accession>
<keyword evidence="1" id="KW-0732">Signal</keyword>
<evidence type="ECO:0000256" key="1">
    <source>
        <dbReference type="SAM" id="SignalP"/>
    </source>
</evidence>
<sequence>MRLFFYLSIAFLLIPVTAYTSANMSSAIGSVVPNGKSLYRVLLQKGTDPSEVVDLIKSAVGHDYISPWSVEDDGSVSAEFKAMPSQIEWLKGNKDIVTMTKIEFPIWDVTTPEGRRRFSETKYSIRPINGENLDQCNATGAILTTILEDKLRVPIVMDGRFGKWTAEMTDEQVVKIENLDASEL</sequence>
<protein>
    <submittedName>
        <fullName evidence="2">Uncharacterized protein</fullName>
    </submittedName>
</protein>
<feature type="signal peptide" evidence="1">
    <location>
        <begin position="1"/>
        <end position="18"/>
    </location>
</feature>
<comment type="caution">
    <text evidence="2">The sequence shown here is derived from an EMBL/GenBank/DDBJ whole genome shotgun (WGS) entry which is preliminary data.</text>
</comment>
<feature type="chain" id="PRO_5035178339" evidence="1">
    <location>
        <begin position="19"/>
        <end position="184"/>
    </location>
</feature>
<gene>
    <name evidence="2" type="ORF">FEQUK3_LOCUS336</name>
</gene>
<evidence type="ECO:0000313" key="3">
    <source>
        <dbReference type="Proteomes" id="UP000693738"/>
    </source>
</evidence>
<dbReference type="AlphaFoldDB" id="A0A8J2N8N3"/>
<evidence type="ECO:0000313" key="2">
    <source>
        <dbReference type="EMBL" id="CAG7554603.1"/>
    </source>
</evidence>